<proteinExistence type="predicted"/>
<evidence type="ECO:0000313" key="3">
    <source>
        <dbReference type="Proteomes" id="UP000002071"/>
    </source>
</evidence>
<feature type="compositionally biased region" description="Acidic residues" evidence="1">
    <location>
        <begin position="116"/>
        <end position="146"/>
    </location>
</feature>
<dbReference type="HOGENOM" id="CLU_1773140_0_0_2"/>
<feature type="region of interest" description="Disordered" evidence="1">
    <location>
        <begin position="107"/>
        <end position="146"/>
    </location>
</feature>
<evidence type="ECO:0008006" key="4">
    <source>
        <dbReference type="Google" id="ProtNLM"/>
    </source>
</evidence>
<dbReference type="AlphaFoldDB" id="C7NSQ0"/>
<evidence type="ECO:0000256" key="1">
    <source>
        <dbReference type="SAM" id="MobiDB-lite"/>
    </source>
</evidence>
<dbReference type="EMBL" id="CP001687">
    <property type="protein sequence ID" value="ACV10711.1"/>
    <property type="molecule type" value="Genomic_DNA"/>
</dbReference>
<accession>C7NSQ0</accession>
<evidence type="ECO:0000313" key="2">
    <source>
        <dbReference type="EMBL" id="ACV10711.1"/>
    </source>
</evidence>
<dbReference type="KEGG" id="hut:Huta_0524"/>
<name>C7NSQ0_HALUD</name>
<dbReference type="eggNOG" id="arCOG04639">
    <property type="taxonomic scope" value="Archaea"/>
</dbReference>
<dbReference type="STRING" id="519442.Huta_0524"/>
<organism evidence="2 3">
    <name type="scientific">Halorhabdus utahensis (strain DSM 12940 / JCM 11049 / AX-2)</name>
    <dbReference type="NCBI Taxonomy" id="519442"/>
    <lineage>
        <taxon>Archaea</taxon>
        <taxon>Methanobacteriati</taxon>
        <taxon>Methanobacteriota</taxon>
        <taxon>Stenosarchaea group</taxon>
        <taxon>Halobacteria</taxon>
        <taxon>Halobacteriales</taxon>
        <taxon>Haloarculaceae</taxon>
        <taxon>Halorhabdus</taxon>
    </lineage>
</organism>
<protein>
    <recommendedName>
        <fullName evidence="4">DUF1918 domain-containing protein</fullName>
    </recommendedName>
</protein>
<dbReference type="Proteomes" id="UP000002071">
    <property type="component" value="Chromosome"/>
</dbReference>
<gene>
    <name evidence="2" type="ordered locus">Huta_0524</name>
</gene>
<sequence length="146" mass="16560">MERRVREIIRLCSTVDGLSVFDRRTVATNWSRPVRLEIPPSVCFWTHAVESVPFYSLPDYLSHMAFEEDETVVMHDEHSEYDGEVGTVTRVMETMFGDATYTVQFDEGQEQGVPEDALEAAPDEEVSSTESDDEEDVAEADDESDN</sequence>
<keyword evidence="3" id="KW-1185">Reference proteome</keyword>
<reference evidence="2 3" key="1">
    <citation type="journal article" date="2009" name="Stand. Genomic Sci.">
        <title>Complete genome sequence of Halorhabdus utahensis type strain (AX-2).</title>
        <authorList>
            <person name="Anderson I."/>
            <person name="Tindall B.J."/>
            <person name="Pomrenke H."/>
            <person name="Goker M."/>
            <person name="Lapidus A."/>
            <person name="Nolan M."/>
            <person name="Copeland A."/>
            <person name="Glavina Del Rio T."/>
            <person name="Chen F."/>
            <person name="Tice H."/>
            <person name="Cheng J.F."/>
            <person name="Lucas S."/>
            <person name="Chertkov O."/>
            <person name="Bruce D."/>
            <person name="Brettin T."/>
            <person name="Detter J.C."/>
            <person name="Han C."/>
            <person name="Goodwin L."/>
            <person name="Land M."/>
            <person name="Hauser L."/>
            <person name="Chang Y.J."/>
            <person name="Jeffries C.D."/>
            <person name="Pitluck S."/>
            <person name="Pati A."/>
            <person name="Mavromatis K."/>
            <person name="Ivanova N."/>
            <person name="Ovchinnikova G."/>
            <person name="Chen A."/>
            <person name="Palaniappan K."/>
            <person name="Chain P."/>
            <person name="Rohde M."/>
            <person name="Bristow J."/>
            <person name="Eisen J.A."/>
            <person name="Markowitz V."/>
            <person name="Hugenholtz P."/>
            <person name="Kyrpides N.C."/>
            <person name="Klenk H.P."/>
        </authorList>
    </citation>
    <scope>NUCLEOTIDE SEQUENCE [LARGE SCALE GENOMIC DNA]</scope>
    <source>
        <strain evidence="3">DSM 12940 / JCM 11049 / AX-2</strain>
    </source>
</reference>